<protein>
    <submittedName>
        <fullName evidence="2">Uncharacterized protein</fullName>
    </submittedName>
</protein>
<accession>A0AAW2H745</accession>
<dbReference type="AlphaFoldDB" id="A0AAW2H745"/>
<feature type="compositionally biased region" description="Basic and acidic residues" evidence="1">
    <location>
        <begin position="172"/>
        <end position="186"/>
    </location>
</feature>
<sequence>MDAEAEAFALCDYFGKIVAEYKKMCRRTSMCPDNGYLKAEEERLYGRILEFKSKYRPFIKERKNSLGRFDVDKYLDFHRMSTRGPVFSVPGGGFHSGPVLHGRSGMHCEPWRQHPGGYQSHGAGEFCDERDVLGGHYKRQRTVPDTRVAPTLLTSTEEACRTITLPRWSAPGRERDAGGAMRDEHAARRRAAGSEPRQARPCEHGMEQVRENIDYLNRMVVREFYDRNDYRKPLAMFLRHKRLADLESSREPFEGFEVGAEHMQRPGLGRGDVDEMYRRCDMFLNEMMHLACSVASTREDRTLTPEDFALVLRTACEMEVPETLAVDAEAGGGTVYGGV</sequence>
<organism evidence="2">
    <name type="scientific">Menopon gallinae</name>
    <name type="common">poultry shaft louse</name>
    <dbReference type="NCBI Taxonomy" id="328185"/>
    <lineage>
        <taxon>Eukaryota</taxon>
        <taxon>Metazoa</taxon>
        <taxon>Ecdysozoa</taxon>
        <taxon>Arthropoda</taxon>
        <taxon>Hexapoda</taxon>
        <taxon>Insecta</taxon>
        <taxon>Pterygota</taxon>
        <taxon>Neoptera</taxon>
        <taxon>Paraneoptera</taxon>
        <taxon>Psocodea</taxon>
        <taxon>Troctomorpha</taxon>
        <taxon>Phthiraptera</taxon>
        <taxon>Amblycera</taxon>
        <taxon>Menoponidae</taxon>
        <taxon>Menopon</taxon>
    </lineage>
</organism>
<evidence type="ECO:0000313" key="2">
    <source>
        <dbReference type="EMBL" id="KAL0265561.1"/>
    </source>
</evidence>
<comment type="caution">
    <text evidence="2">The sequence shown here is derived from an EMBL/GenBank/DDBJ whole genome shotgun (WGS) entry which is preliminary data.</text>
</comment>
<name>A0AAW2H745_9NEOP</name>
<evidence type="ECO:0000256" key="1">
    <source>
        <dbReference type="SAM" id="MobiDB-lite"/>
    </source>
</evidence>
<proteinExistence type="predicted"/>
<feature type="region of interest" description="Disordered" evidence="1">
    <location>
        <begin position="169"/>
        <end position="202"/>
    </location>
</feature>
<reference evidence="2" key="1">
    <citation type="journal article" date="2024" name="Gigascience">
        <title>Chromosome-level genome of the poultry shaft louse Menopon gallinae provides insight into the host-switching and adaptive evolution of parasitic lice.</title>
        <authorList>
            <person name="Xu Y."/>
            <person name="Ma L."/>
            <person name="Liu S."/>
            <person name="Liang Y."/>
            <person name="Liu Q."/>
            <person name="He Z."/>
            <person name="Tian L."/>
            <person name="Duan Y."/>
            <person name="Cai W."/>
            <person name="Li H."/>
            <person name="Song F."/>
        </authorList>
    </citation>
    <scope>NUCLEOTIDE SEQUENCE</scope>
    <source>
        <strain evidence="2">Cailab_2023a</strain>
    </source>
</reference>
<gene>
    <name evidence="2" type="ORF">PYX00_011273</name>
</gene>
<dbReference type="EMBL" id="JARGDH010000006">
    <property type="protein sequence ID" value="KAL0265561.1"/>
    <property type="molecule type" value="Genomic_DNA"/>
</dbReference>